<evidence type="ECO:0000313" key="3">
    <source>
        <dbReference type="Proteomes" id="UP000605990"/>
    </source>
</evidence>
<protein>
    <submittedName>
        <fullName evidence="2">PD-(D/E)XK nuclease family protein</fullName>
    </submittedName>
</protein>
<reference evidence="2 3" key="1">
    <citation type="submission" date="2020-08" db="EMBL/GenBank/DDBJ databases">
        <title>Description of novel Flavobacterium F-408 isolate.</title>
        <authorList>
            <person name="Saticioglu I.B."/>
            <person name="Duman M."/>
            <person name="Altun S."/>
        </authorList>
    </citation>
    <scope>NUCLEOTIDE SEQUENCE [LARGE SCALE GENOMIC DNA]</scope>
    <source>
        <strain evidence="2 3">F-408</strain>
    </source>
</reference>
<keyword evidence="3" id="KW-1185">Reference proteome</keyword>
<dbReference type="InterPro" id="IPR011335">
    <property type="entry name" value="Restrct_endonuc-II-like"/>
</dbReference>
<dbReference type="Pfam" id="PF12705">
    <property type="entry name" value="PDDEXK_1"/>
    <property type="match status" value="1"/>
</dbReference>
<dbReference type="SUPFAM" id="SSF52980">
    <property type="entry name" value="Restriction endonuclease-like"/>
    <property type="match status" value="1"/>
</dbReference>
<dbReference type="RefSeq" id="WP_166128184.1">
    <property type="nucleotide sequence ID" value="NZ_JAANOQ010000005.1"/>
</dbReference>
<dbReference type="EMBL" id="JACRUN010000004">
    <property type="protein sequence ID" value="MBC5834966.1"/>
    <property type="molecule type" value="Genomic_DNA"/>
</dbReference>
<organism evidence="2 3">
    <name type="scientific">Flavobacterium bernardetii</name>
    <dbReference type="NCBI Taxonomy" id="2813823"/>
    <lineage>
        <taxon>Bacteria</taxon>
        <taxon>Pseudomonadati</taxon>
        <taxon>Bacteroidota</taxon>
        <taxon>Flavobacteriia</taxon>
        <taxon>Flavobacteriales</taxon>
        <taxon>Flavobacteriaceae</taxon>
        <taxon>Flavobacterium</taxon>
    </lineage>
</organism>
<dbReference type="Proteomes" id="UP000605990">
    <property type="component" value="Unassembled WGS sequence"/>
</dbReference>
<dbReference type="Gene3D" id="3.90.320.10">
    <property type="match status" value="1"/>
</dbReference>
<gene>
    <name evidence="2" type="ORF">H8R27_08710</name>
</gene>
<comment type="caution">
    <text evidence="2">The sequence shown here is derived from an EMBL/GenBank/DDBJ whole genome shotgun (WGS) entry which is preliminary data.</text>
</comment>
<dbReference type="InterPro" id="IPR027417">
    <property type="entry name" value="P-loop_NTPase"/>
</dbReference>
<accession>A0ABR7IYT8</accession>
<dbReference type="InterPro" id="IPR038726">
    <property type="entry name" value="PDDEXK_AddAB-type"/>
</dbReference>
<proteinExistence type="predicted"/>
<dbReference type="SUPFAM" id="SSF52540">
    <property type="entry name" value="P-loop containing nucleoside triphosphate hydrolases"/>
    <property type="match status" value="1"/>
</dbReference>
<sequence length="931" mass="108146">MDASFLSKLAKELLTNNSTTLYNTNIVLPNKRAKLFLIEELKKQSAETFLAPQIISIESLIEDIAQLRALDNIELLFEFYIVYLDITEKSKQQDFEKFSGWAVTLLQDFNEIDRYLVNQNEIFSYLLDIERIKHWTPNINNQTKLVENHLEFWKLLPDYYEKFTQHLLNKKVGYQGLLYRKSAENIIDFTKNIEIKTFVFAGFNALNNAEETIIKYLLENKKATVYWDIDAVFLKDEFHDAGLFLRRIKNSWKHFETNPFNWIMNEFSNEKNIEVIGTPKSIGQAKIAGKIIEKIALENPSLQNTAVVLSEENILIPLLNSLPVEVENLNITMGYPSKNNPAQILIYKLFNLHLNAQNRNKKQSVFYYKEVLEILNNPLVVSSVNANEVVKIIKNSNLTFITSNRLADLFSKYNLQENQLVSLLFFDWNTSVEEILEKLKAILIYIKEHLSNQNEQDKVTKAFVFSIYNIVIKITNYYETYHNIENLEILFSIYKQVIDQAQVSFEGEPLQGLQIMGILESRVLDFENVIITSLNEGKLPGGKSNNSFIPHDVKLEKGLPTYKERDAIFTYHFYRLLQRAKNIYLLYNTHSEGIDAGEKSRFITQLEIEHLPNHNFKKVFYNAIKPDTIYQPMEILKTQPILDRLKEIATIKGFSPSALTNYLRNPIQFYYQRILGVRENEEVEENVAANTLGTIIHEVLEKMYQPFEGTSTQIKTSDIHVMIQNIEVFTLEKFVEVYKEGEIKKGKNLIAFEVAKRNIYNFLLQEKQNIENGDELFILSLEKEHSAEIVHPNLPFPIRIAGKVDRIELRNNTIRIIDYKTGKVEANKLKINTFEGLTLDLANDKIIQLLCYALMFQNDPIKQNYNVEVGIFSFKNMKGGFLPFTFKIGSGKNAINETIITQEFLDNFTEELVILIQEILNPLISFKEIIK</sequence>
<evidence type="ECO:0000259" key="1">
    <source>
        <dbReference type="Pfam" id="PF12705"/>
    </source>
</evidence>
<name>A0ABR7IYT8_9FLAO</name>
<evidence type="ECO:0000313" key="2">
    <source>
        <dbReference type="EMBL" id="MBC5834966.1"/>
    </source>
</evidence>
<dbReference type="InterPro" id="IPR011604">
    <property type="entry name" value="PDDEXK-like_dom_sf"/>
</dbReference>
<feature type="domain" description="PD-(D/E)XK endonuclease-like" evidence="1">
    <location>
        <begin position="654"/>
        <end position="926"/>
    </location>
</feature>